<accession>F4S9Q4</accession>
<dbReference type="eggNOG" id="ENOG502QQB6">
    <property type="taxonomic scope" value="Eukaryota"/>
</dbReference>
<dbReference type="InParanoid" id="F4S9Q4"/>
<dbReference type="KEGG" id="mlr:MELLADRAFT_95543"/>
<dbReference type="HOGENOM" id="CLU_052693_0_0_1"/>
<dbReference type="Proteomes" id="UP000001072">
    <property type="component" value="Unassembled WGS sequence"/>
</dbReference>
<dbReference type="AlphaFoldDB" id="F4S9Q4"/>
<organism evidence="3">
    <name type="scientific">Melampsora larici-populina (strain 98AG31 / pathotype 3-4-7)</name>
    <name type="common">Poplar leaf rust fungus</name>
    <dbReference type="NCBI Taxonomy" id="747676"/>
    <lineage>
        <taxon>Eukaryota</taxon>
        <taxon>Fungi</taxon>
        <taxon>Dikarya</taxon>
        <taxon>Basidiomycota</taxon>
        <taxon>Pucciniomycotina</taxon>
        <taxon>Pucciniomycetes</taxon>
        <taxon>Pucciniales</taxon>
        <taxon>Melampsoraceae</taxon>
        <taxon>Melampsora</taxon>
    </lineage>
</organism>
<feature type="compositionally biased region" description="Pro residues" evidence="1">
    <location>
        <begin position="16"/>
        <end position="33"/>
    </location>
</feature>
<reference evidence="3" key="1">
    <citation type="journal article" date="2011" name="Proc. Natl. Acad. Sci. U.S.A.">
        <title>Obligate biotrophy features unraveled by the genomic analysis of rust fungi.</title>
        <authorList>
            <person name="Duplessis S."/>
            <person name="Cuomo C.A."/>
            <person name="Lin Y.-C."/>
            <person name="Aerts A."/>
            <person name="Tisserant E."/>
            <person name="Veneault-Fourrey C."/>
            <person name="Joly D.L."/>
            <person name="Hacquard S."/>
            <person name="Amselem J."/>
            <person name="Cantarel B.L."/>
            <person name="Chiu R."/>
            <person name="Coutinho P.M."/>
            <person name="Feau N."/>
            <person name="Field M."/>
            <person name="Frey P."/>
            <person name="Gelhaye E."/>
            <person name="Goldberg J."/>
            <person name="Grabherr M.G."/>
            <person name="Kodira C.D."/>
            <person name="Kohler A."/>
            <person name="Kuees U."/>
            <person name="Lindquist E.A."/>
            <person name="Lucas S.M."/>
            <person name="Mago R."/>
            <person name="Mauceli E."/>
            <person name="Morin E."/>
            <person name="Murat C."/>
            <person name="Pangilinan J.L."/>
            <person name="Park R."/>
            <person name="Pearson M."/>
            <person name="Quesneville H."/>
            <person name="Rouhier N."/>
            <person name="Sakthikumar S."/>
            <person name="Salamov A.A."/>
            <person name="Schmutz J."/>
            <person name="Selles B."/>
            <person name="Shapiro H."/>
            <person name="Tanguay P."/>
            <person name="Tuskan G.A."/>
            <person name="Henrissat B."/>
            <person name="Van de Peer Y."/>
            <person name="Rouze P."/>
            <person name="Ellis J.G."/>
            <person name="Dodds P.N."/>
            <person name="Schein J.E."/>
            <person name="Zhong S."/>
            <person name="Hamelin R.C."/>
            <person name="Grigoriev I.V."/>
            <person name="Szabo L.J."/>
            <person name="Martin F."/>
        </authorList>
    </citation>
    <scope>NUCLEOTIDE SEQUENCE [LARGE SCALE GENOMIC DNA]</scope>
    <source>
        <strain evidence="3">98AG31 / pathotype 3-4-7</strain>
    </source>
</reference>
<evidence type="ECO:0000313" key="3">
    <source>
        <dbReference type="Proteomes" id="UP000001072"/>
    </source>
</evidence>
<feature type="region of interest" description="Disordered" evidence="1">
    <location>
        <begin position="1"/>
        <end position="52"/>
    </location>
</feature>
<dbReference type="OrthoDB" id="2506374at2759"/>
<sequence length="326" mass="36353">MQMNPKETLETRRKPQLPPPLPQPDSPAAPGPDSPVGGTVANRAPPTTPPAEDVEIFDSTITLENHCQHGKAWPMTRLQGVVDARTKTVSRIPVNILAEARLAKLQYQKTKLFLAAIGKIKHSTLEEELGEGSPTRPRDNYRRFLAYSKAVIALKMPKKGGGGDTLKIRNKEAGRIWRTYGPEERRFFNRTHFFVLAGIPDLDNPANDESTTPTIPLLSPEDEEKYCPIYEELVAHEKVLRKEGRLPADKDLNGRSLQRVRHLAKIIARDGERLKFKYIFLDSSAHTPSKNSGPGWSREYSAIPAVTNWADREIGLTPVFATVAQG</sequence>
<name>F4S9Q4_MELLP</name>
<dbReference type="RefSeq" id="XP_007418105.1">
    <property type="nucleotide sequence ID" value="XM_007418043.1"/>
</dbReference>
<evidence type="ECO:0000313" key="2">
    <source>
        <dbReference type="EMBL" id="EGF98616.1"/>
    </source>
</evidence>
<keyword evidence="3" id="KW-1185">Reference proteome</keyword>
<dbReference type="GeneID" id="18937272"/>
<gene>
    <name evidence="2" type="ORF">MELLADRAFT_95543</name>
</gene>
<protein>
    <submittedName>
        <fullName evidence="2">Uncharacterized protein</fullName>
    </submittedName>
</protein>
<dbReference type="VEuPathDB" id="FungiDB:MELLADRAFT_95543"/>
<dbReference type="EMBL" id="GL883172">
    <property type="protein sequence ID" value="EGF98616.1"/>
    <property type="molecule type" value="Genomic_DNA"/>
</dbReference>
<evidence type="ECO:0000256" key="1">
    <source>
        <dbReference type="SAM" id="MobiDB-lite"/>
    </source>
</evidence>
<proteinExistence type="predicted"/>